<keyword evidence="2" id="KW-0812">Transmembrane</keyword>
<accession>A0A9N8HPI7</accession>
<feature type="transmembrane region" description="Helical" evidence="2">
    <location>
        <begin position="15"/>
        <end position="37"/>
    </location>
</feature>
<feature type="compositionally biased region" description="Low complexity" evidence="1">
    <location>
        <begin position="72"/>
        <end position="109"/>
    </location>
</feature>
<feature type="region of interest" description="Disordered" evidence="1">
    <location>
        <begin position="51"/>
        <end position="109"/>
    </location>
</feature>
<dbReference type="OrthoDB" id="75502at2759"/>
<reference evidence="3" key="1">
    <citation type="submission" date="2020-06" db="EMBL/GenBank/DDBJ databases">
        <authorList>
            <consortium name="Plant Systems Biology data submission"/>
        </authorList>
    </citation>
    <scope>NUCLEOTIDE SEQUENCE</scope>
    <source>
        <strain evidence="3">D6</strain>
    </source>
</reference>
<feature type="compositionally biased region" description="Low complexity" evidence="1">
    <location>
        <begin position="51"/>
        <end position="61"/>
    </location>
</feature>
<comment type="caution">
    <text evidence="3">The sequence shown here is derived from an EMBL/GenBank/DDBJ whole genome shotgun (WGS) entry which is preliminary data.</text>
</comment>
<dbReference type="PANTHER" id="PTHR38909">
    <property type="entry name" value="G PROTEIN GAMMA DOMAIN-CONTAINING PROTEIN"/>
    <property type="match status" value="1"/>
</dbReference>
<dbReference type="PANTHER" id="PTHR38909:SF1">
    <property type="entry name" value="G PROTEIN GAMMA DOMAIN-CONTAINING PROTEIN"/>
    <property type="match status" value="1"/>
</dbReference>
<dbReference type="SUPFAM" id="SSF50156">
    <property type="entry name" value="PDZ domain-like"/>
    <property type="match status" value="1"/>
</dbReference>
<dbReference type="AlphaFoldDB" id="A0A9N8HPI7"/>
<proteinExistence type="predicted"/>
<keyword evidence="4" id="KW-1185">Reference proteome</keyword>
<keyword evidence="2" id="KW-0472">Membrane</keyword>
<evidence type="ECO:0008006" key="5">
    <source>
        <dbReference type="Google" id="ProtNLM"/>
    </source>
</evidence>
<sequence length="204" mass="21785">MDSTSTNDDELESTFLIAIVIGSTGFVLMVLGGVYYLTRLGDVPSRKAVAAAEEAEGQQQASKDDDIEKGKSSTPADAPAQQPTSSASAPSQQQQQQSSSSQSPDTAATTTTINEELIEIYAPAGRLGVVLDTPGDGPPIVHEIRSTSVLREELQVGDRVIALDDEDVRMMSANKVSKIISRKMENSTRKFSIVRTVDPDGNNE</sequence>
<evidence type="ECO:0000256" key="2">
    <source>
        <dbReference type="SAM" id="Phobius"/>
    </source>
</evidence>
<protein>
    <recommendedName>
        <fullName evidence="5">PDZ domain-containing protein</fullName>
    </recommendedName>
</protein>
<name>A0A9N8HPI7_9STRA</name>
<organism evidence="3 4">
    <name type="scientific">Seminavis robusta</name>
    <dbReference type="NCBI Taxonomy" id="568900"/>
    <lineage>
        <taxon>Eukaryota</taxon>
        <taxon>Sar</taxon>
        <taxon>Stramenopiles</taxon>
        <taxon>Ochrophyta</taxon>
        <taxon>Bacillariophyta</taxon>
        <taxon>Bacillariophyceae</taxon>
        <taxon>Bacillariophycidae</taxon>
        <taxon>Naviculales</taxon>
        <taxon>Naviculaceae</taxon>
        <taxon>Seminavis</taxon>
    </lineage>
</organism>
<dbReference type="Gene3D" id="2.30.42.10">
    <property type="match status" value="1"/>
</dbReference>
<keyword evidence="2" id="KW-1133">Transmembrane helix</keyword>
<evidence type="ECO:0000256" key="1">
    <source>
        <dbReference type="SAM" id="MobiDB-lite"/>
    </source>
</evidence>
<evidence type="ECO:0000313" key="3">
    <source>
        <dbReference type="EMBL" id="CAB9518083.1"/>
    </source>
</evidence>
<dbReference type="EMBL" id="CAICTM010000903">
    <property type="protein sequence ID" value="CAB9518083.1"/>
    <property type="molecule type" value="Genomic_DNA"/>
</dbReference>
<evidence type="ECO:0000313" key="4">
    <source>
        <dbReference type="Proteomes" id="UP001153069"/>
    </source>
</evidence>
<dbReference type="Proteomes" id="UP001153069">
    <property type="component" value="Unassembled WGS sequence"/>
</dbReference>
<gene>
    <name evidence="3" type="ORF">SEMRO_905_G218470.1</name>
</gene>
<dbReference type="InterPro" id="IPR036034">
    <property type="entry name" value="PDZ_sf"/>
</dbReference>
<feature type="compositionally biased region" description="Basic and acidic residues" evidence="1">
    <location>
        <begin position="62"/>
        <end position="71"/>
    </location>
</feature>